<comment type="caution">
    <text evidence="1">The sequence shown here is derived from an EMBL/GenBank/DDBJ whole genome shotgun (WGS) entry which is preliminary data.</text>
</comment>
<dbReference type="EMBL" id="ABCS01000043">
    <property type="protein sequence ID" value="EDM77588.1"/>
    <property type="molecule type" value="Genomic_DNA"/>
</dbReference>
<name>A6G940_9BACT</name>
<gene>
    <name evidence="1" type="ORF">PPSIR1_02848</name>
</gene>
<dbReference type="Proteomes" id="UP000005801">
    <property type="component" value="Unassembled WGS sequence"/>
</dbReference>
<sequence>MIVGAALCGIVSINGCKEPEPENFGTIRVEMAPANDATVFAGTTRVVATVNYGECLRDWYLNVSPEQQQDGPDGGAVFDEWAERLCTGYDDIPDCEVEEITQTLIENTNVYTLRVTYQINDPSTLAYRELHVGPLPTEEMAGCNPLVELQASGLSGRNGDNQQIWRISTLPGSNEAATGQGAALSVQIVPQ</sequence>
<evidence type="ECO:0000313" key="2">
    <source>
        <dbReference type="Proteomes" id="UP000005801"/>
    </source>
</evidence>
<evidence type="ECO:0000313" key="1">
    <source>
        <dbReference type="EMBL" id="EDM77588.1"/>
    </source>
</evidence>
<protein>
    <submittedName>
        <fullName evidence="1">Uncharacterized protein</fullName>
    </submittedName>
</protein>
<dbReference type="AlphaFoldDB" id="A6G940"/>
<reference evidence="1 2" key="1">
    <citation type="submission" date="2007-06" db="EMBL/GenBank/DDBJ databases">
        <authorList>
            <person name="Shimkets L."/>
            <person name="Ferriera S."/>
            <person name="Johnson J."/>
            <person name="Kravitz S."/>
            <person name="Beeson K."/>
            <person name="Sutton G."/>
            <person name="Rogers Y.-H."/>
            <person name="Friedman R."/>
            <person name="Frazier M."/>
            <person name="Venter J.C."/>
        </authorList>
    </citation>
    <scope>NUCLEOTIDE SEQUENCE [LARGE SCALE GENOMIC DNA]</scope>
    <source>
        <strain evidence="1 2">SIR-1</strain>
    </source>
</reference>
<accession>A6G940</accession>
<keyword evidence="2" id="KW-1185">Reference proteome</keyword>
<proteinExistence type="predicted"/>
<organism evidence="1 2">
    <name type="scientific">Plesiocystis pacifica SIR-1</name>
    <dbReference type="NCBI Taxonomy" id="391625"/>
    <lineage>
        <taxon>Bacteria</taxon>
        <taxon>Pseudomonadati</taxon>
        <taxon>Myxococcota</taxon>
        <taxon>Polyangia</taxon>
        <taxon>Nannocystales</taxon>
        <taxon>Nannocystaceae</taxon>
        <taxon>Plesiocystis</taxon>
    </lineage>
</organism>